<proteinExistence type="inferred from homology"/>
<feature type="domain" description="Mannosidase Ig/CBM-like" evidence="15">
    <location>
        <begin position="634"/>
        <end position="719"/>
    </location>
</feature>
<gene>
    <name evidence="17" type="ORF">IAC73_03460</name>
</gene>
<feature type="domain" description="Glycoside hydrolase family 2 immunoglobulin-like beta-sandwich" evidence="13">
    <location>
        <begin position="176"/>
        <end position="282"/>
    </location>
</feature>
<evidence type="ECO:0000256" key="8">
    <source>
        <dbReference type="ARBA" id="ARBA00023180"/>
    </source>
</evidence>
<dbReference type="Pfam" id="PF17786">
    <property type="entry name" value="Mannosidase_ig"/>
    <property type="match status" value="1"/>
</dbReference>
<dbReference type="GO" id="GO:0005576">
    <property type="term" value="C:extracellular region"/>
    <property type="evidence" value="ECO:0007669"/>
    <property type="project" value="UniProtKB-SubCell"/>
</dbReference>
<dbReference type="AlphaFoldDB" id="A0A9D1SW98"/>
<dbReference type="InterPro" id="IPR008979">
    <property type="entry name" value="Galactose-bd-like_sf"/>
</dbReference>
<organism evidence="17 18">
    <name type="scientific">Candidatus Limadaptatus stercoripullorum</name>
    <dbReference type="NCBI Taxonomy" id="2840846"/>
    <lineage>
        <taxon>Bacteria</taxon>
        <taxon>Bacillati</taxon>
        <taxon>Bacillota</taxon>
        <taxon>Clostridia</taxon>
        <taxon>Eubacteriales</taxon>
        <taxon>Candidatus Limadaptatus</taxon>
    </lineage>
</organism>
<dbReference type="Pfam" id="PF00703">
    <property type="entry name" value="Glyco_hydro_2"/>
    <property type="match status" value="1"/>
</dbReference>
<accession>A0A9D1SW98</accession>
<evidence type="ECO:0000256" key="6">
    <source>
        <dbReference type="ARBA" id="ARBA00022525"/>
    </source>
</evidence>
<dbReference type="Gene3D" id="2.60.120.260">
    <property type="entry name" value="Galactose-binding domain-like"/>
    <property type="match status" value="1"/>
</dbReference>
<dbReference type="SUPFAM" id="SSF51445">
    <property type="entry name" value="(Trans)glycosidases"/>
    <property type="match status" value="1"/>
</dbReference>
<evidence type="ECO:0000256" key="1">
    <source>
        <dbReference type="ARBA" id="ARBA00000829"/>
    </source>
</evidence>
<evidence type="ECO:0000259" key="14">
    <source>
        <dbReference type="Pfam" id="PF17753"/>
    </source>
</evidence>
<comment type="subunit">
    <text evidence="4">Homodimer.</text>
</comment>
<reference evidence="17" key="1">
    <citation type="submission" date="2020-10" db="EMBL/GenBank/DDBJ databases">
        <authorList>
            <person name="Gilroy R."/>
        </authorList>
    </citation>
    <scope>NUCLEOTIDE SEQUENCE</scope>
    <source>
        <strain evidence="17">10406</strain>
    </source>
</reference>
<dbReference type="InterPro" id="IPR036156">
    <property type="entry name" value="Beta-gal/glucu_dom_sf"/>
</dbReference>
<dbReference type="GO" id="GO:0004567">
    <property type="term" value="F:beta-mannosidase activity"/>
    <property type="evidence" value="ECO:0007669"/>
    <property type="project" value="UniProtKB-EC"/>
</dbReference>
<evidence type="ECO:0000259" key="15">
    <source>
        <dbReference type="Pfam" id="PF17786"/>
    </source>
</evidence>
<feature type="domain" description="Beta-mannosidase-like galactose-binding" evidence="16">
    <location>
        <begin position="8"/>
        <end position="165"/>
    </location>
</feature>
<dbReference type="PANTHER" id="PTHR43730:SF1">
    <property type="entry name" value="BETA-MANNOSIDASE"/>
    <property type="match status" value="1"/>
</dbReference>
<evidence type="ECO:0000259" key="16">
    <source>
        <dbReference type="Pfam" id="PF22666"/>
    </source>
</evidence>
<dbReference type="Pfam" id="PF17753">
    <property type="entry name" value="Ig_mannosidase"/>
    <property type="match status" value="1"/>
</dbReference>
<evidence type="ECO:0000256" key="3">
    <source>
        <dbReference type="ARBA" id="ARBA00004740"/>
    </source>
</evidence>
<sequence length="840" mass="95577">MKDLTDGKEYPSVVPSCNYLELQRCGRIPDPFAGTNEKELLWVAEHDWSWSRAFEADETLLAAERAVLVCRQLDTLATVLINGEAIASSENCHVAAEFDITSRLRPGRNTVEIVIASPVRYIREMKKRNGTPPNLNGLDGMDHIRKPQCHFGWDWGPVLPPSGITGDIFIETRERAHIKSLRVTQRHEEGRVTAETTVSSETISETDGVEVVLTVRHPSGKEDVYRAPYAESVTLGGEIAEPELWWTRELSGKDVQPLYLFTVRLVAGGNTISEKSSTVGLRTLELDRGKDEYGENFRFILNGVPVFGKGANMIPTDSFITRTTDEDLAVLVHRCRDANFNMIRIWGGGYYASDEFMRLCDESGILVWHDFPFACMTYPFYNESFLSNVHKEVVYNVERLRDHPSLALWCGNNEIEAMSVNWMTYRNSMKWNEQFFYTILPRWVEELDGVTPYIPSTPCGDAHLKNVQSDNIGDTHLWAVWHGLQPLTYYRRRPTRFCSEFGFESLPDRKTIATFATPADMDLASPVFNSHQKCASGNKKMIYYIASRFRLPAKFEDYIYLSQVCQSECVADATEYWRRNRGRCNGSLYWQLNDCWPVCSWSGLDYGGNLKCLHYRAKEFFAPLSASVYTDKKTLRVWVLNDTAKTRRLTLRLTVVNMDGTGEAFERTADFEAPALESREVLALPLAEIARRRELKGKAALVVFTDENGEEVSRRTLIFGRENKLDLPEADIAVKAEEREGKAYITLAADKFARFVGLYTPLTTEPFSDNFFDLMPGESRTVTIPLPEGVSAERFAALLEVEQAAAIRPGVPRIVENMKRAAIFLEPVNFFSYIYYRFLI</sequence>
<dbReference type="SUPFAM" id="SSF49785">
    <property type="entry name" value="Galactose-binding domain-like"/>
    <property type="match status" value="1"/>
</dbReference>
<dbReference type="GO" id="GO:0006516">
    <property type="term" value="P:glycoprotein catabolic process"/>
    <property type="evidence" value="ECO:0007669"/>
    <property type="project" value="TreeGrafter"/>
</dbReference>
<dbReference type="InterPro" id="IPR054593">
    <property type="entry name" value="Beta-mannosidase-like_N2"/>
</dbReference>
<comment type="pathway">
    <text evidence="3">Glycan metabolism; N-glycan degradation.</text>
</comment>
<dbReference type="InterPro" id="IPR017853">
    <property type="entry name" value="GH"/>
</dbReference>
<dbReference type="EMBL" id="DVOE01000050">
    <property type="protein sequence ID" value="HIU98883.1"/>
    <property type="molecule type" value="Genomic_DNA"/>
</dbReference>
<dbReference type="InterPro" id="IPR013783">
    <property type="entry name" value="Ig-like_fold"/>
</dbReference>
<keyword evidence="8" id="KW-0325">Glycoprotein</keyword>
<dbReference type="EC" id="3.2.1.25" evidence="5"/>
<evidence type="ECO:0000256" key="4">
    <source>
        <dbReference type="ARBA" id="ARBA00011738"/>
    </source>
</evidence>
<evidence type="ECO:0000313" key="18">
    <source>
        <dbReference type="Proteomes" id="UP000886857"/>
    </source>
</evidence>
<dbReference type="GO" id="GO:0005975">
    <property type="term" value="P:carbohydrate metabolic process"/>
    <property type="evidence" value="ECO:0007669"/>
    <property type="project" value="InterPro"/>
</dbReference>
<evidence type="ECO:0000256" key="5">
    <source>
        <dbReference type="ARBA" id="ARBA00012754"/>
    </source>
</evidence>
<evidence type="ECO:0000259" key="13">
    <source>
        <dbReference type="Pfam" id="PF00703"/>
    </source>
</evidence>
<evidence type="ECO:0000256" key="9">
    <source>
        <dbReference type="ARBA" id="ARBA00023295"/>
    </source>
</evidence>
<feature type="domain" description="Beta-mannosidase Ig-fold" evidence="14">
    <location>
        <begin position="727"/>
        <end position="802"/>
    </location>
</feature>
<name>A0A9D1SW98_9FIRM</name>
<dbReference type="InterPro" id="IPR041625">
    <property type="entry name" value="Beta-mannosidase_Ig"/>
</dbReference>
<evidence type="ECO:0000256" key="10">
    <source>
        <dbReference type="ARBA" id="ARBA00038429"/>
    </source>
</evidence>
<comment type="similarity">
    <text evidence="10">Belongs to the glycosyl hydrolase 2 family. Beta-mannosidase B subfamily.</text>
</comment>
<comment type="subcellular location">
    <subcellularLocation>
        <location evidence="2">Secreted</location>
    </subcellularLocation>
</comment>
<dbReference type="FunFam" id="3.20.20.80:FF:000050">
    <property type="entry name" value="Beta-mannosidase B"/>
    <property type="match status" value="1"/>
</dbReference>
<keyword evidence="6" id="KW-0964">Secreted</keyword>
<comment type="catalytic activity">
    <reaction evidence="1">
        <text>Hydrolysis of terminal, non-reducing beta-D-mannose residues in beta-D-mannosides.</text>
        <dbReference type="EC" id="3.2.1.25"/>
    </reaction>
</comment>
<evidence type="ECO:0000256" key="7">
    <source>
        <dbReference type="ARBA" id="ARBA00022801"/>
    </source>
</evidence>
<dbReference type="SUPFAM" id="SSF49303">
    <property type="entry name" value="beta-Galactosidase/glucuronidase domain"/>
    <property type="match status" value="3"/>
</dbReference>
<keyword evidence="7 17" id="KW-0378">Hydrolase</keyword>
<dbReference type="Proteomes" id="UP000886857">
    <property type="component" value="Unassembled WGS sequence"/>
</dbReference>
<dbReference type="PANTHER" id="PTHR43730">
    <property type="entry name" value="BETA-MANNOSIDASE"/>
    <property type="match status" value="1"/>
</dbReference>
<dbReference type="InterPro" id="IPR006102">
    <property type="entry name" value="Ig-like_GH2"/>
</dbReference>
<evidence type="ECO:0000256" key="2">
    <source>
        <dbReference type="ARBA" id="ARBA00004613"/>
    </source>
</evidence>
<evidence type="ECO:0000313" key="17">
    <source>
        <dbReference type="EMBL" id="HIU98883.1"/>
    </source>
</evidence>
<dbReference type="Gene3D" id="2.60.40.10">
    <property type="entry name" value="Immunoglobulins"/>
    <property type="match status" value="3"/>
</dbReference>
<comment type="caution">
    <text evidence="17">The sequence shown here is derived from an EMBL/GenBank/DDBJ whole genome shotgun (WGS) entry which is preliminary data.</text>
</comment>
<evidence type="ECO:0000256" key="11">
    <source>
        <dbReference type="ARBA" id="ARBA00041069"/>
    </source>
</evidence>
<protein>
    <recommendedName>
        <fullName evidence="11">Beta-mannosidase B</fullName>
        <ecNumber evidence="5">3.2.1.25</ecNumber>
    </recommendedName>
    <alternativeName>
        <fullName evidence="12">Mannanase B</fullName>
    </alternativeName>
</protein>
<dbReference type="InterPro" id="IPR041447">
    <property type="entry name" value="Mannosidase_ig"/>
</dbReference>
<dbReference type="Gene3D" id="3.20.20.80">
    <property type="entry name" value="Glycosidases"/>
    <property type="match status" value="1"/>
</dbReference>
<keyword evidence="9" id="KW-0326">Glycosidase</keyword>
<reference evidence="17" key="2">
    <citation type="journal article" date="2021" name="PeerJ">
        <title>Extensive microbial diversity within the chicken gut microbiome revealed by metagenomics and culture.</title>
        <authorList>
            <person name="Gilroy R."/>
            <person name="Ravi A."/>
            <person name="Getino M."/>
            <person name="Pursley I."/>
            <person name="Horton D.L."/>
            <person name="Alikhan N.F."/>
            <person name="Baker D."/>
            <person name="Gharbi K."/>
            <person name="Hall N."/>
            <person name="Watson M."/>
            <person name="Adriaenssens E.M."/>
            <person name="Foster-Nyarko E."/>
            <person name="Jarju S."/>
            <person name="Secka A."/>
            <person name="Antonio M."/>
            <person name="Oren A."/>
            <person name="Chaudhuri R.R."/>
            <person name="La Ragione R."/>
            <person name="Hildebrand F."/>
            <person name="Pallen M.J."/>
        </authorList>
    </citation>
    <scope>NUCLEOTIDE SEQUENCE</scope>
    <source>
        <strain evidence="17">10406</strain>
    </source>
</reference>
<dbReference type="InterPro" id="IPR050887">
    <property type="entry name" value="Beta-mannosidase_GH2"/>
</dbReference>
<dbReference type="Pfam" id="PF22666">
    <property type="entry name" value="Glyco_hydro_2_N2"/>
    <property type="match status" value="1"/>
</dbReference>
<evidence type="ECO:0000256" key="12">
    <source>
        <dbReference type="ARBA" id="ARBA00041614"/>
    </source>
</evidence>